<dbReference type="AlphaFoldDB" id="A0A8T4L3C5"/>
<evidence type="ECO:0000259" key="3">
    <source>
        <dbReference type="PROSITE" id="PS51146"/>
    </source>
</evidence>
<keyword evidence="1" id="KW-0547">Nucleotide-binding</keyword>
<organism evidence="4 5">
    <name type="scientific">Candidatus Iainarchaeum sp</name>
    <dbReference type="NCBI Taxonomy" id="3101447"/>
    <lineage>
        <taxon>Archaea</taxon>
        <taxon>Candidatus Iainarchaeota</taxon>
        <taxon>Candidatus Iainarchaeia</taxon>
        <taxon>Candidatus Iainarchaeales</taxon>
        <taxon>Candidatus Iainarchaeaceae</taxon>
        <taxon>Candidatus Iainarchaeum</taxon>
    </lineage>
</organism>
<gene>
    <name evidence="4" type="ORF">J4215_01775</name>
</gene>
<comment type="caution">
    <text evidence="4">The sequence shown here is derived from an EMBL/GenBank/DDBJ whole genome shotgun (WGS) entry which is preliminary data.</text>
</comment>
<evidence type="ECO:0000256" key="2">
    <source>
        <dbReference type="ARBA" id="ARBA00022840"/>
    </source>
</evidence>
<proteinExistence type="predicted"/>
<dbReference type="GO" id="GO:0005524">
    <property type="term" value="F:ATP binding"/>
    <property type="evidence" value="ECO:0007669"/>
    <property type="project" value="UniProtKB-KW"/>
</dbReference>
<dbReference type="InterPro" id="IPR014774">
    <property type="entry name" value="KaiC-like_dom"/>
</dbReference>
<dbReference type="InterPro" id="IPR010624">
    <property type="entry name" value="KaiC_dom"/>
</dbReference>
<dbReference type="PROSITE" id="PS51146">
    <property type="entry name" value="KAIC"/>
    <property type="match status" value="1"/>
</dbReference>
<name>A0A8T4L3C5_9ARCH</name>
<dbReference type="PANTHER" id="PTHR43637:SF1">
    <property type="entry name" value="UPF0273 PROTEIN TM_0370"/>
    <property type="match status" value="1"/>
</dbReference>
<dbReference type="SUPFAM" id="SSF52540">
    <property type="entry name" value="P-loop containing nucleoside triphosphate hydrolases"/>
    <property type="match status" value="1"/>
</dbReference>
<reference evidence="4" key="1">
    <citation type="submission" date="2021-03" db="EMBL/GenBank/DDBJ databases">
        <authorList>
            <person name="Jaffe A."/>
        </authorList>
    </citation>
    <scope>NUCLEOTIDE SEQUENCE</scope>
    <source>
        <strain evidence="4">RIFCSPLOWO2_01_FULL_AR10_48_17</strain>
    </source>
</reference>
<dbReference type="Pfam" id="PF06745">
    <property type="entry name" value="ATPase"/>
    <property type="match status" value="1"/>
</dbReference>
<accession>A0A8T4L3C5</accession>
<protein>
    <submittedName>
        <fullName evidence="4">AAA family ATPase</fullName>
    </submittedName>
</protein>
<dbReference type="CDD" id="cd01124">
    <property type="entry name" value="KaiC-like"/>
    <property type="match status" value="1"/>
</dbReference>
<evidence type="ECO:0000313" key="5">
    <source>
        <dbReference type="Proteomes" id="UP000675968"/>
    </source>
</evidence>
<evidence type="ECO:0000256" key="1">
    <source>
        <dbReference type="ARBA" id="ARBA00022741"/>
    </source>
</evidence>
<sequence length="251" mass="28166">MIPLEIKRIKTGITGLDDLMEGGFPQGRSVLVSGACGTGKTIFCLQFLYSGARKFNEPGIYVTLDERPDLIREDMLRFGWDLHELEEKNLLQIIDGSIAKIGIPSEEIFSLPVTGFDLDKLLLEIMRVSKRINAKRVVIDSIPALGFNYENENEIRKAILKLSYMLTRAGVTSLMTSEIDEASNRFGKYGVEEYVVDGVLVLHYMGVGTQANRTLHIRKMRATAHSEDLHPMVISKEGVSVHSIDDEYKQT</sequence>
<evidence type="ECO:0000313" key="4">
    <source>
        <dbReference type="EMBL" id="MBS3061291.1"/>
    </source>
</evidence>
<dbReference type="PANTHER" id="PTHR43637">
    <property type="entry name" value="UPF0273 PROTEIN TM_0370"/>
    <property type="match status" value="1"/>
</dbReference>
<dbReference type="EMBL" id="JAGVWC010000008">
    <property type="protein sequence ID" value="MBS3061291.1"/>
    <property type="molecule type" value="Genomic_DNA"/>
</dbReference>
<reference evidence="4" key="2">
    <citation type="submission" date="2021-05" db="EMBL/GenBank/DDBJ databases">
        <title>Protein family content uncovers lineage relationships and bacterial pathway maintenance mechanisms in DPANN archaea.</title>
        <authorList>
            <person name="Castelle C.J."/>
            <person name="Meheust R."/>
            <person name="Jaffe A.L."/>
            <person name="Seitz K."/>
            <person name="Gong X."/>
            <person name="Baker B.J."/>
            <person name="Banfield J.F."/>
        </authorList>
    </citation>
    <scope>NUCLEOTIDE SEQUENCE</scope>
    <source>
        <strain evidence="4">RIFCSPLOWO2_01_FULL_AR10_48_17</strain>
    </source>
</reference>
<feature type="domain" description="KaiC" evidence="3">
    <location>
        <begin position="7"/>
        <end position="251"/>
    </location>
</feature>
<dbReference type="Gene3D" id="3.40.50.300">
    <property type="entry name" value="P-loop containing nucleotide triphosphate hydrolases"/>
    <property type="match status" value="1"/>
</dbReference>
<dbReference type="Proteomes" id="UP000675968">
    <property type="component" value="Unassembled WGS sequence"/>
</dbReference>
<keyword evidence="2" id="KW-0067">ATP-binding</keyword>
<dbReference type="InterPro" id="IPR027417">
    <property type="entry name" value="P-loop_NTPase"/>
</dbReference>